<keyword evidence="2" id="KW-1185">Reference proteome</keyword>
<gene>
    <name evidence="1" type="ORF">IF129_10395</name>
</gene>
<sequence length="88" mass="9996">MTPRVLGLDGKSYPAQNSPQIRARLFSRVHYLRHTECLSLRQILDRVESEHGVRRSVGWVSGVLRTPCTWCVQVAQNRTPEQQDGGPI</sequence>
<dbReference type="EMBL" id="JACXYU010000004">
    <property type="protein sequence ID" value="MBD3931965.1"/>
    <property type="molecule type" value="Genomic_DNA"/>
</dbReference>
<comment type="caution">
    <text evidence="1">The sequence shown here is derived from an EMBL/GenBank/DDBJ whole genome shotgun (WGS) entry which is preliminary data.</text>
</comment>
<dbReference type="Proteomes" id="UP000632289">
    <property type="component" value="Unassembled WGS sequence"/>
</dbReference>
<evidence type="ECO:0000313" key="2">
    <source>
        <dbReference type="Proteomes" id="UP000632289"/>
    </source>
</evidence>
<protein>
    <submittedName>
        <fullName evidence="1">Uncharacterized protein</fullName>
    </submittedName>
</protein>
<dbReference type="RefSeq" id="WP_191209273.1">
    <property type="nucleotide sequence ID" value="NZ_BAABKL010000036.1"/>
</dbReference>
<name>A0A927ICJ9_9ACTN</name>
<dbReference type="AlphaFoldDB" id="A0A927ICJ9"/>
<accession>A0A927ICJ9</accession>
<organism evidence="1 2">
    <name type="scientific">Streptomyces chumphonensis</name>
    <dbReference type="NCBI Taxonomy" id="1214925"/>
    <lineage>
        <taxon>Bacteria</taxon>
        <taxon>Bacillati</taxon>
        <taxon>Actinomycetota</taxon>
        <taxon>Actinomycetes</taxon>
        <taxon>Kitasatosporales</taxon>
        <taxon>Streptomycetaceae</taxon>
        <taxon>Streptomyces</taxon>
    </lineage>
</organism>
<evidence type="ECO:0000313" key="1">
    <source>
        <dbReference type="EMBL" id="MBD3931965.1"/>
    </source>
</evidence>
<reference evidence="1" key="1">
    <citation type="submission" date="2020-09" db="EMBL/GenBank/DDBJ databases">
        <title>Secondary metabolite and genome analysis of marine Streptomyces chumphonensis KK1-2T.</title>
        <authorList>
            <person name="Phongsopitanun W."/>
            <person name="Kanchanasin P."/>
            <person name="Pittayakhajonwut P."/>
            <person name="Suwanborirux K."/>
            <person name="Tanasupawat S."/>
        </authorList>
    </citation>
    <scope>NUCLEOTIDE SEQUENCE</scope>
    <source>
        <strain evidence="1">KK1-2</strain>
    </source>
</reference>
<proteinExistence type="predicted"/>